<evidence type="ECO:0000313" key="3">
    <source>
        <dbReference type="Proteomes" id="UP000007058"/>
    </source>
</evidence>
<protein>
    <submittedName>
        <fullName evidence="2">TPR repeat</fullName>
    </submittedName>
</protein>
<organism evidence="2 3">
    <name type="scientific">Paramagnetospirillum magneticum (strain ATCC 700264 / AMB-1)</name>
    <name type="common">Magnetospirillum magneticum</name>
    <dbReference type="NCBI Taxonomy" id="342108"/>
    <lineage>
        <taxon>Bacteria</taxon>
        <taxon>Pseudomonadati</taxon>
        <taxon>Pseudomonadota</taxon>
        <taxon>Alphaproteobacteria</taxon>
        <taxon>Rhodospirillales</taxon>
        <taxon>Magnetospirillaceae</taxon>
        <taxon>Paramagnetospirillum</taxon>
    </lineage>
</organism>
<feature type="chain" id="PRO_5004218282" evidence="1">
    <location>
        <begin position="33"/>
        <end position="395"/>
    </location>
</feature>
<proteinExistence type="predicted"/>
<dbReference type="SUPFAM" id="SSF81901">
    <property type="entry name" value="HCP-like"/>
    <property type="match status" value="2"/>
</dbReference>
<dbReference type="InterPro" id="IPR006597">
    <property type="entry name" value="Sel1-like"/>
</dbReference>
<dbReference type="Proteomes" id="UP000007058">
    <property type="component" value="Chromosome"/>
</dbReference>
<dbReference type="Pfam" id="PF08238">
    <property type="entry name" value="Sel1"/>
    <property type="match status" value="6"/>
</dbReference>
<dbReference type="Gene3D" id="1.25.40.10">
    <property type="entry name" value="Tetratricopeptide repeat domain"/>
    <property type="match status" value="2"/>
</dbReference>
<feature type="signal peptide" evidence="1">
    <location>
        <begin position="1"/>
        <end position="32"/>
    </location>
</feature>
<keyword evidence="1" id="KW-0732">Signal</keyword>
<dbReference type="PANTHER" id="PTHR43628:SF1">
    <property type="entry name" value="CHITIN SYNTHASE REGULATORY FACTOR 2-RELATED"/>
    <property type="match status" value="1"/>
</dbReference>
<keyword evidence="3" id="KW-1185">Reference proteome</keyword>
<dbReference type="HOGENOM" id="CLU_697916_0_0_5"/>
<dbReference type="SMART" id="SM00671">
    <property type="entry name" value="SEL1"/>
    <property type="match status" value="5"/>
</dbReference>
<dbReference type="PANTHER" id="PTHR43628">
    <property type="entry name" value="ACTIVATOR OF C KINASE PROTEIN 1-RELATED"/>
    <property type="match status" value="1"/>
</dbReference>
<dbReference type="STRING" id="342108.amb0557"/>
<accession>Q2W9W4</accession>
<dbReference type="KEGG" id="mag:amb0557"/>
<evidence type="ECO:0000313" key="2">
    <source>
        <dbReference type="EMBL" id="BAE49361.1"/>
    </source>
</evidence>
<dbReference type="InterPro" id="IPR011990">
    <property type="entry name" value="TPR-like_helical_dom_sf"/>
</dbReference>
<reference evidence="2 3" key="1">
    <citation type="journal article" date="2005" name="DNA Res.">
        <title>Complete genome sequence of the facultative anaerobic magnetotactic bacterium Magnetospirillum sp. strain AMB-1.</title>
        <authorList>
            <person name="Matsunaga T."/>
            <person name="Okamura Y."/>
            <person name="Fukuda Y."/>
            <person name="Wahyudi A.T."/>
            <person name="Murase Y."/>
            <person name="Takeyama H."/>
        </authorList>
    </citation>
    <scope>NUCLEOTIDE SEQUENCE [LARGE SCALE GENOMIC DNA]</scope>
    <source>
        <strain evidence="3">ATCC 700264 / AMB-1</strain>
    </source>
</reference>
<gene>
    <name evidence="2" type="ordered locus">amb0557</name>
</gene>
<evidence type="ECO:0000256" key="1">
    <source>
        <dbReference type="SAM" id="SignalP"/>
    </source>
</evidence>
<sequence>MRPLPSACGKCCFMRIAAWVAALLALSLPLAAGVGAAPKTAAKPAAAVAEARHASLAALAAGGDMDAQYQLAVAYRDGTHGLKPDPHTALVWFTLAGAEGHVGAAIEAAKAYQAGKGAARDLNSAGNWWYKAGTLGHAAARTRWVELFVEGEVHAIGSRDGVSWLAEAAQAGDLRAMMGLADVLERGQGVPPDLDQAEALYRQAALLNGDIEARFRLGRLLLSRPAMWRNPAEEEWNAQAAERKSHPFGAVWYAAKPANADEIKSVQLRPGINEGERWLRSAARRGHVEAQYLLGSAKVAGLELPMDMVEGVAWLEAAAVQGHAEALFELGNLAAKGQGFYAKDPVRAWVMYELAAGQGEENAKAARDAIAKGMNPRQSGRARQLVQELRELAGL</sequence>
<name>Q2W9W4_PARM1</name>
<dbReference type="AlphaFoldDB" id="Q2W9W4"/>
<dbReference type="InterPro" id="IPR052945">
    <property type="entry name" value="Mitotic_Regulator"/>
</dbReference>
<dbReference type="EMBL" id="AP007255">
    <property type="protein sequence ID" value="BAE49361.1"/>
    <property type="molecule type" value="Genomic_DNA"/>
</dbReference>